<evidence type="ECO:0000256" key="1">
    <source>
        <dbReference type="ARBA" id="ARBA00004308"/>
    </source>
</evidence>
<evidence type="ECO:0000256" key="16">
    <source>
        <dbReference type="ARBA" id="ARBA00035842"/>
    </source>
</evidence>
<evidence type="ECO:0000259" key="24">
    <source>
        <dbReference type="Pfam" id="PF13193"/>
    </source>
</evidence>
<dbReference type="OMA" id="WRFIRIF"/>
<dbReference type="InterPro" id="IPR020845">
    <property type="entry name" value="AMP-binding_CS"/>
</dbReference>
<comment type="catalytic activity">
    <reaction evidence="16">
        <text>(9Z,12Z)-octadecadienoate(out) = (9Z,12Z)-octadecadienoate(in)</text>
        <dbReference type="Rhea" id="RHEA:45264"/>
        <dbReference type="ChEBI" id="CHEBI:30245"/>
    </reaction>
</comment>
<keyword evidence="6" id="KW-0547">Nucleotide-binding</keyword>
<comment type="subcellular location">
    <subcellularLocation>
        <location evidence="1">Endomembrane system</location>
    </subcellularLocation>
</comment>
<proteinExistence type="inferred from homology"/>
<keyword evidence="4" id="KW-0436">Ligase</keyword>
<dbReference type="PROSITE" id="PS00213">
    <property type="entry name" value="LIPOCALIN"/>
    <property type="match status" value="1"/>
</dbReference>
<dbReference type="Proteomes" id="UP000261340">
    <property type="component" value="Unplaced"/>
</dbReference>
<dbReference type="GO" id="GO:0005886">
    <property type="term" value="C:plasma membrane"/>
    <property type="evidence" value="ECO:0007669"/>
    <property type="project" value="TreeGrafter"/>
</dbReference>
<evidence type="ECO:0000256" key="20">
    <source>
        <dbReference type="ARBA" id="ARBA00036527"/>
    </source>
</evidence>
<dbReference type="GO" id="GO:0001579">
    <property type="term" value="P:medium-chain fatty acid transport"/>
    <property type="evidence" value="ECO:0007669"/>
    <property type="project" value="TreeGrafter"/>
</dbReference>
<dbReference type="PANTHER" id="PTHR43107">
    <property type="entry name" value="LONG-CHAIN FATTY ACID TRANSPORT PROTEIN"/>
    <property type="match status" value="1"/>
</dbReference>
<dbReference type="AlphaFoldDB" id="A0A3Q0R4M0"/>
<keyword evidence="10" id="KW-0443">Lipid metabolism</keyword>
<evidence type="ECO:0000256" key="19">
    <source>
        <dbReference type="ARBA" id="ARBA00036271"/>
    </source>
</evidence>
<evidence type="ECO:0000256" key="8">
    <source>
        <dbReference type="ARBA" id="ARBA00022989"/>
    </source>
</evidence>
<reference evidence="25" key="1">
    <citation type="submission" date="2025-08" db="UniProtKB">
        <authorList>
            <consortium name="Ensembl"/>
        </authorList>
    </citation>
    <scope>IDENTIFICATION</scope>
</reference>
<organism evidence="25 26">
    <name type="scientific">Amphilophus citrinellus</name>
    <name type="common">Midas cichlid</name>
    <name type="synonym">Cichlasoma citrinellum</name>
    <dbReference type="NCBI Taxonomy" id="61819"/>
    <lineage>
        <taxon>Eukaryota</taxon>
        <taxon>Metazoa</taxon>
        <taxon>Chordata</taxon>
        <taxon>Craniata</taxon>
        <taxon>Vertebrata</taxon>
        <taxon>Euteleostomi</taxon>
        <taxon>Actinopterygii</taxon>
        <taxon>Neopterygii</taxon>
        <taxon>Teleostei</taxon>
        <taxon>Neoteleostei</taxon>
        <taxon>Acanthomorphata</taxon>
        <taxon>Ovalentaria</taxon>
        <taxon>Cichlomorphae</taxon>
        <taxon>Cichliformes</taxon>
        <taxon>Cichlidae</taxon>
        <taxon>New World cichlids</taxon>
        <taxon>Cichlasomatinae</taxon>
        <taxon>Heroini</taxon>
        <taxon>Amphilophus</taxon>
    </lineage>
</organism>
<dbReference type="GO" id="GO:0005789">
    <property type="term" value="C:endoplasmic reticulum membrane"/>
    <property type="evidence" value="ECO:0007669"/>
    <property type="project" value="TreeGrafter"/>
</dbReference>
<evidence type="ECO:0000256" key="2">
    <source>
        <dbReference type="ARBA" id="ARBA00006432"/>
    </source>
</evidence>
<protein>
    <recommendedName>
        <fullName evidence="15">Arachidonate--CoA ligase</fullName>
        <ecNumber evidence="13">6.2.1.15</ecNumber>
        <ecNumber evidence="14">6.2.1.3</ecNumber>
    </recommendedName>
    <alternativeName>
        <fullName evidence="21">Long-chain-fatty-acid--CoA ligase</fullName>
    </alternativeName>
</protein>
<dbReference type="InterPro" id="IPR045851">
    <property type="entry name" value="AMP-bd_C_sf"/>
</dbReference>
<comment type="catalytic activity">
    <reaction evidence="17">
        <text>(9Z)-octadecenoate(out) = (9Z)-octadecenoate(in)</text>
        <dbReference type="Rhea" id="RHEA:33655"/>
        <dbReference type="ChEBI" id="CHEBI:30823"/>
    </reaction>
</comment>
<evidence type="ECO:0000256" key="21">
    <source>
        <dbReference type="ARBA" id="ARBA00041297"/>
    </source>
</evidence>
<dbReference type="Pfam" id="PF00501">
    <property type="entry name" value="AMP-binding"/>
    <property type="match status" value="2"/>
</dbReference>
<keyword evidence="9" id="KW-0445">Lipid transport</keyword>
<evidence type="ECO:0000256" key="17">
    <source>
        <dbReference type="ARBA" id="ARBA00035938"/>
    </source>
</evidence>
<reference evidence="25" key="2">
    <citation type="submission" date="2025-09" db="UniProtKB">
        <authorList>
            <consortium name="Ensembl"/>
        </authorList>
    </citation>
    <scope>IDENTIFICATION</scope>
</reference>
<dbReference type="GO" id="GO:0090434">
    <property type="term" value="F:oleoyl-CoA ligase activity"/>
    <property type="evidence" value="ECO:0007669"/>
    <property type="project" value="TreeGrafter"/>
</dbReference>
<dbReference type="InterPro" id="IPR000873">
    <property type="entry name" value="AMP-dep_synth/lig_dom"/>
</dbReference>
<comment type="catalytic activity">
    <reaction evidence="19">
        <text>a fatty acid(in) = a fatty acid(out)</text>
        <dbReference type="Rhea" id="RHEA:38879"/>
        <dbReference type="ChEBI" id="CHEBI:28868"/>
    </reaction>
</comment>
<dbReference type="InterPro" id="IPR025110">
    <property type="entry name" value="AMP-bd_C"/>
</dbReference>
<keyword evidence="7" id="KW-0276">Fatty acid metabolism</keyword>
<keyword evidence="26" id="KW-1185">Reference proteome</keyword>
<dbReference type="GO" id="GO:0047676">
    <property type="term" value="F:arachidonate-CoA ligase activity"/>
    <property type="evidence" value="ECO:0007669"/>
    <property type="project" value="UniProtKB-EC"/>
</dbReference>
<dbReference type="FunFam" id="3.30.300.30:FF:000002">
    <property type="entry name" value="Long-chain fatty acid transport protein 1"/>
    <property type="match status" value="1"/>
</dbReference>
<evidence type="ECO:0000256" key="13">
    <source>
        <dbReference type="ARBA" id="ARBA00026113"/>
    </source>
</evidence>
<dbReference type="GO" id="GO:0000166">
    <property type="term" value="F:nucleotide binding"/>
    <property type="evidence" value="ECO:0007669"/>
    <property type="project" value="UniProtKB-KW"/>
</dbReference>
<dbReference type="EC" id="6.2.1.15" evidence="13"/>
<dbReference type="InterPro" id="IPR022272">
    <property type="entry name" value="Lipocalin_CS"/>
</dbReference>
<evidence type="ECO:0000256" key="10">
    <source>
        <dbReference type="ARBA" id="ARBA00023098"/>
    </source>
</evidence>
<keyword evidence="5" id="KW-0812">Transmembrane</keyword>
<evidence type="ECO:0000256" key="15">
    <source>
        <dbReference type="ARBA" id="ARBA00032120"/>
    </source>
</evidence>
<keyword evidence="3" id="KW-0813">Transport</keyword>
<sequence>MMRLACCTALLFVLKLLAGLPWYQVLPAVLIFYLGSGGWNSLDIFVKTVGRDLHAASVLLRVKMNVRRHLREKNTIPKIFAETVHRYGDKTALIFEGTGERWTFRQLDEYSNRVANLLLERGFKEGDVLALFMENRSQYVGIWLGMAKIGVEAALINFNLRLDALVHCVTISNAKAVIFGSELTDDRLFYIYTSGTTGMPKAAIVVHSRYYRMAALVYYGFRMSPDDVLYDCLPLYHSAGNIVGVGQCLIHGMTVVIRKKFSASRFWDDCVKYNCTIVQYIGEICRYLLNQPIRDTEQQHQVRMALGNGLRQSIWEEFMKRFNIPQIAEFYGATECNCSLGNFDNKIGACGFNSQILPFIYPIRLVRVDEETMELIRGPDGVCIPCKPGEPGQLVGRIIQNDPLRRFDGYVSQTATSKKIAHSVFKKGDSAYLSGDVLIMDKYGHMYFKDRTGDTFRWKGENVSTTEVEGTLSRLLDMKDVVVYGVEVPGAEGKAGMAAIADPSHSTDLEKFVKDMEKALPPYARPVFLRFLPEVNKTGTFKFQKTEFRRDGFDPSAVSDRLYFLDSSKGRYMQLDEELYRSILSGKNKL</sequence>
<comment type="catalytic activity">
    <reaction evidence="18">
        <text>hexadecanoate(out) = hexadecanoate(in)</text>
        <dbReference type="Rhea" id="RHEA:45256"/>
        <dbReference type="ChEBI" id="CHEBI:7896"/>
    </reaction>
</comment>
<evidence type="ECO:0000256" key="9">
    <source>
        <dbReference type="ARBA" id="ARBA00023055"/>
    </source>
</evidence>
<dbReference type="FunFam" id="3.40.50.12780:FF:000008">
    <property type="entry name" value="Long-chain fatty acid transport protein 4"/>
    <property type="match status" value="1"/>
</dbReference>
<dbReference type="Ensembl" id="ENSACIT00000007210.1">
    <property type="protein sequence ID" value="ENSACIP00000006999.1"/>
    <property type="gene ID" value="ENSACIG00000005476.1"/>
</dbReference>
<name>A0A3Q0R4M0_AMPCI</name>
<evidence type="ECO:0000256" key="6">
    <source>
        <dbReference type="ARBA" id="ARBA00022741"/>
    </source>
</evidence>
<dbReference type="CDD" id="cd05939">
    <property type="entry name" value="hsFATP4_like"/>
    <property type="match status" value="1"/>
</dbReference>
<dbReference type="PROSITE" id="PS00455">
    <property type="entry name" value="AMP_BINDING"/>
    <property type="match status" value="1"/>
</dbReference>
<evidence type="ECO:0000256" key="14">
    <source>
        <dbReference type="ARBA" id="ARBA00026121"/>
    </source>
</evidence>
<comment type="catalytic activity">
    <reaction evidence="22">
        <text>tetracosanoate + ATP + CoA = tetracosanoyl-CoA + AMP + diphosphate</text>
        <dbReference type="Rhea" id="RHEA:33639"/>
        <dbReference type="ChEBI" id="CHEBI:30616"/>
        <dbReference type="ChEBI" id="CHEBI:31014"/>
        <dbReference type="ChEBI" id="CHEBI:33019"/>
        <dbReference type="ChEBI" id="CHEBI:57287"/>
        <dbReference type="ChEBI" id="CHEBI:65052"/>
        <dbReference type="ChEBI" id="CHEBI:456215"/>
    </reaction>
    <physiologicalReaction direction="left-to-right" evidence="22">
        <dbReference type="Rhea" id="RHEA:33640"/>
    </physiologicalReaction>
</comment>
<keyword evidence="11" id="KW-0472">Membrane</keyword>
<evidence type="ECO:0000256" key="4">
    <source>
        <dbReference type="ARBA" id="ARBA00022598"/>
    </source>
</evidence>
<dbReference type="GO" id="GO:0005324">
    <property type="term" value="F:long-chain fatty acid transmembrane transporter activity"/>
    <property type="evidence" value="ECO:0007669"/>
    <property type="project" value="TreeGrafter"/>
</dbReference>
<dbReference type="Gene3D" id="3.40.50.12780">
    <property type="entry name" value="N-terminal domain of ligase-like"/>
    <property type="match status" value="1"/>
</dbReference>
<feature type="domain" description="AMP-binding enzyme C-terminal" evidence="24">
    <location>
        <begin position="467"/>
        <end position="542"/>
    </location>
</feature>
<dbReference type="PANTHER" id="PTHR43107:SF11">
    <property type="entry name" value="LONG-CHAIN FATTY ACID TRANSPORT PROTEIN 4"/>
    <property type="match status" value="1"/>
</dbReference>
<dbReference type="GeneTree" id="ENSGT00940000158646"/>
<evidence type="ECO:0000256" key="11">
    <source>
        <dbReference type="ARBA" id="ARBA00023136"/>
    </source>
</evidence>
<accession>A0A3Q0R4M0</accession>
<evidence type="ECO:0000256" key="3">
    <source>
        <dbReference type="ARBA" id="ARBA00022448"/>
    </source>
</evidence>
<feature type="domain" description="AMP-dependent synthetase/ligase" evidence="23">
    <location>
        <begin position="80"/>
        <end position="182"/>
    </location>
</feature>
<comment type="catalytic activity">
    <reaction evidence="12">
        <text>(5Z,8Z,11Z,14Z)-eicosatetraenoate + ATP + CoA = (5Z,8Z,11Z,14Z)-eicosatetraenoyl-CoA + AMP + diphosphate</text>
        <dbReference type="Rhea" id="RHEA:19713"/>
        <dbReference type="ChEBI" id="CHEBI:30616"/>
        <dbReference type="ChEBI" id="CHEBI:32395"/>
        <dbReference type="ChEBI" id="CHEBI:33019"/>
        <dbReference type="ChEBI" id="CHEBI:57287"/>
        <dbReference type="ChEBI" id="CHEBI:57368"/>
        <dbReference type="ChEBI" id="CHEBI:456215"/>
        <dbReference type="EC" id="6.2.1.15"/>
    </reaction>
    <physiologicalReaction direction="left-to-right" evidence="12">
        <dbReference type="Rhea" id="RHEA:19714"/>
    </physiologicalReaction>
</comment>
<evidence type="ECO:0000259" key="23">
    <source>
        <dbReference type="Pfam" id="PF00501"/>
    </source>
</evidence>
<dbReference type="Gene3D" id="3.30.300.30">
    <property type="match status" value="1"/>
</dbReference>
<evidence type="ECO:0000256" key="18">
    <source>
        <dbReference type="ARBA" id="ARBA00036233"/>
    </source>
</evidence>
<evidence type="ECO:0000313" key="25">
    <source>
        <dbReference type="Ensembl" id="ENSACIP00000006999.1"/>
    </source>
</evidence>
<dbReference type="InterPro" id="IPR042099">
    <property type="entry name" value="ANL_N_sf"/>
</dbReference>
<evidence type="ECO:0000256" key="22">
    <source>
        <dbReference type="ARBA" id="ARBA00048666"/>
    </source>
</evidence>
<dbReference type="EC" id="6.2.1.3" evidence="14"/>
<evidence type="ECO:0000256" key="5">
    <source>
        <dbReference type="ARBA" id="ARBA00022692"/>
    </source>
</evidence>
<dbReference type="STRING" id="61819.ENSACIP00000006999"/>
<evidence type="ECO:0000256" key="7">
    <source>
        <dbReference type="ARBA" id="ARBA00022832"/>
    </source>
</evidence>
<comment type="catalytic activity">
    <reaction evidence="20">
        <text>a very long-chain fatty acid + ATP + CoA = a very long-chain fatty acyl-CoA + AMP + diphosphate</text>
        <dbReference type="Rhea" id="RHEA:54536"/>
        <dbReference type="ChEBI" id="CHEBI:30616"/>
        <dbReference type="ChEBI" id="CHEBI:33019"/>
        <dbReference type="ChEBI" id="CHEBI:57287"/>
        <dbReference type="ChEBI" id="CHEBI:58950"/>
        <dbReference type="ChEBI" id="CHEBI:138261"/>
        <dbReference type="ChEBI" id="CHEBI:456215"/>
    </reaction>
    <physiologicalReaction direction="left-to-right" evidence="20">
        <dbReference type="Rhea" id="RHEA:54537"/>
    </physiologicalReaction>
</comment>
<feature type="domain" description="AMP-dependent synthetase/ligase" evidence="23">
    <location>
        <begin position="185"/>
        <end position="394"/>
    </location>
</feature>
<keyword evidence="8" id="KW-1133">Transmembrane helix</keyword>
<dbReference type="GO" id="GO:0044539">
    <property type="term" value="P:long-chain fatty acid import into cell"/>
    <property type="evidence" value="ECO:0007669"/>
    <property type="project" value="TreeGrafter"/>
</dbReference>
<evidence type="ECO:0000313" key="26">
    <source>
        <dbReference type="Proteomes" id="UP000261340"/>
    </source>
</evidence>
<evidence type="ECO:0000256" key="12">
    <source>
        <dbReference type="ARBA" id="ARBA00024548"/>
    </source>
</evidence>
<dbReference type="SUPFAM" id="SSF56801">
    <property type="entry name" value="Acetyl-CoA synthetase-like"/>
    <property type="match status" value="1"/>
</dbReference>
<comment type="similarity">
    <text evidence="2">Belongs to the ATP-dependent AMP-binding enzyme family.</text>
</comment>
<dbReference type="Pfam" id="PF13193">
    <property type="entry name" value="AMP-binding_C"/>
    <property type="match status" value="1"/>
</dbReference>